<name>C8XBQ6_NAKMY</name>
<dbReference type="Pfam" id="PF00218">
    <property type="entry name" value="IGPS"/>
    <property type="match status" value="1"/>
</dbReference>
<accession>C8XBQ6</accession>
<evidence type="ECO:0000259" key="10">
    <source>
        <dbReference type="Pfam" id="PF00218"/>
    </source>
</evidence>
<dbReference type="InterPro" id="IPR045186">
    <property type="entry name" value="Indole-3-glycerol_P_synth"/>
</dbReference>
<dbReference type="GO" id="GO:0004640">
    <property type="term" value="F:phosphoribosylanthranilate isomerase activity"/>
    <property type="evidence" value="ECO:0007669"/>
    <property type="project" value="TreeGrafter"/>
</dbReference>
<dbReference type="STRING" id="479431.Namu_3076"/>
<comment type="pathway">
    <text evidence="2 9">Amino-acid biosynthesis; L-tryptophan biosynthesis; L-tryptophan from chorismate: step 4/5.</text>
</comment>
<keyword evidence="6 9" id="KW-0822">Tryptophan biosynthesis</keyword>
<dbReference type="Proteomes" id="UP000002218">
    <property type="component" value="Chromosome"/>
</dbReference>
<dbReference type="GO" id="GO:0004425">
    <property type="term" value="F:indole-3-glycerol-phosphate synthase activity"/>
    <property type="evidence" value="ECO:0007669"/>
    <property type="project" value="UniProtKB-UniRule"/>
</dbReference>
<reference evidence="12" key="1">
    <citation type="submission" date="2009-09" db="EMBL/GenBank/DDBJ databases">
        <title>The complete genome of Nakamurella multipartita DSM 44233.</title>
        <authorList>
            <consortium name="US DOE Joint Genome Institute (JGI-PGF)"/>
            <person name="Lucas S."/>
            <person name="Copeland A."/>
            <person name="Lapidus A."/>
            <person name="Glavina del Rio T."/>
            <person name="Dalin E."/>
            <person name="Tice H."/>
            <person name="Bruce D."/>
            <person name="Goodwin L."/>
            <person name="Pitluck S."/>
            <person name="Kyrpides N."/>
            <person name="Mavromatis K."/>
            <person name="Ivanova N."/>
            <person name="Ovchinnikova G."/>
            <person name="Sims D."/>
            <person name="Meincke L."/>
            <person name="Brettin T."/>
            <person name="Detter J.C."/>
            <person name="Han C."/>
            <person name="Larimer F."/>
            <person name="Land M."/>
            <person name="Hauser L."/>
            <person name="Markowitz V."/>
            <person name="Cheng J.-F."/>
            <person name="Hugenholtz P."/>
            <person name="Woyke T."/>
            <person name="Wu D."/>
            <person name="Klenk H.-P."/>
            <person name="Eisen J.A."/>
        </authorList>
    </citation>
    <scope>NUCLEOTIDE SEQUENCE [LARGE SCALE GENOMIC DNA]</scope>
    <source>
        <strain evidence="12">ATCC 700099 / DSM 44233 / CIP 104796 / JCM 9543 / NBRC 105858 / Y-104</strain>
    </source>
</reference>
<evidence type="ECO:0000256" key="8">
    <source>
        <dbReference type="ARBA" id="ARBA00023239"/>
    </source>
</evidence>
<dbReference type="InterPro" id="IPR013785">
    <property type="entry name" value="Aldolase_TIM"/>
</dbReference>
<dbReference type="AlphaFoldDB" id="C8XBQ6"/>
<dbReference type="NCBIfam" id="NF001369">
    <property type="entry name" value="PRK00278.1-1"/>
    <property type="match status" value="1"/>
</dbReference>
<protein>
    <recommendedName>
        <fullName evidence="9">Indole-3-glycerol phosphate synthase</fullName>
        <shortName evidence="9">IGPS</shortName>
        <ecNumber evidence="9">4.1.1.48</ecNumber>
    </recommendedName>
</protein>
<dbReference type="GO" id="GO:0000162">
    <property type="term" value="P:L-tryptophan biosynthetic process"/>
    <property type="evidence" value="ECO:0007669"/>
    <property type="project" value="UniProtKB-UniRule"/>
</dbReference>
<dbReference type="FunFam" id="3.20.20.70:FF:000024">
    <property type="entry name" value="Indole-3-glycerol phosphate synthase"/>
    <property type="match status" value="1"/>
</dbReference>
<evidence type="ECO:0000256" key="9">
    <source>
        <dbReference type="HAMAP-Rule" id="MF_00134"/>
    </source>
</evidence>
<proteinExistence type="inferred from homology"/>
<organism evidence="11 12">
    <name type="scientific">Nakamurella multipartita (strain ATCC 700099 / DSM 44233 / CIP 104796 / JCM 9543 / NBRC 105858 / Y-104)</name>
    <name type="common">Microsphaera multipartita</name>
    <dbReference type="NCBI Taxonomy" id="479431"/>
    <lineage>
        <taxon>Bacteria</taxon>
        <taxon>Bacillati</taxon>
        <taxon>Actinomycetota</taxon>
        <taxon>Actinomycetes</taxon>
        <taxon>Nakamurellales</taxon>
        <taxon>Nakamurellaceae</taxon>
        <taxon>Nakamurella</taxon>
    </lineage>
</organism>
<evidence type="ECO:0000313" key="12">
    <source>
        <dbReference type="Proteomes" id="UP000002218"/>
    </source>
</evidence>
<dbReference type="FunCoup" id="C8XBQ6">
    <property type="interactions" value="296"/>
</dbReference>
<dbReference type="HAMAP" id="MF_00134_B">
    <property type="entry name" value="IGPS_B"/>
    <property type="match status" value="1"/>
</dbReference>
<dbReference type="InParanoid" id="C8XBQ6"/>
<dbReference type="PROSITE" id="PS00614">
    <property type="entry name" value="IGPS"/>
    <property type="match status" value="1"/>
</dbReference>
<reference evidence="11 12" key="2">
    <citation type="journal article" date="2010" name="Stand. Genomic Sci.">
        <title>Complete genome sequence of Nakamurella multipartita type strain (Y-104).</title>
        <authorList>
            <person name="Tice H."/>
            <person name="Mayilraj S."/>
            <person name="Sims D."/>
            <person name="Lapidus A."/>
            <person name="Nolan M."/>
            <person name="Lucas S."/>
            <person name="Glavina Del Rio T."/>
            <person name="Copeland A."/>
            <person name="Cheng J.F."/>
            <person name="Meincke L."/>
            <person name="Bruce D."/>
            <person name="Goodwin L."/>
            <person name="Pitluck S."/>
            <person name="Ivanova N."/>
            <person name="Mavromatis K."/>
            <person name="Ovchinnikova G."/>
            <person name="Pati A."/>
            <person name="Chen A."/>
            <person name="Palaniappan K."/>
            <person name="Land M."/>
            <person name="Hauser L."/>
            <person name="Chang Y.J."/>
            <person name="Jeffries C.D."/>
            <person name="Detter J.C."/>
            <person name="Brettin T."/>
            <person name="Rohde M."/>
            <person name="Goker M."/>
            <person name="Bristow J."/>
            <person name="Eisen J.A."/>
            <person name="Markowitz V."/>
            <person name="Hugenholtz P."/>
            <person name="Kyrpides N.C."/>
            <person name="Klenk H.P."/>
            <person name="Chen F."/>
        </authorList>
    </citation>
    <scope>NUCLEOTIDE SEQUENCE [LARGE SCALE GENOMIC DNA]</scope>
    <source>
        <strain evidence="12">ATCC 700099 / DSM 44233 / CIP 104796 / JCM 9543 / NBRC 105858 / Y-104</strain>
    </source>
</reference>
<keyword evidence="12" id="KW-1185">Reference proteome</keyword>
<dbReference type="SUPFAM" id="SSF51366">
    <property type="entry name" value="Ribulose-phoshate binding barrel"/>
    <property type="match status" value="1"/>
</dbReference>
<dbReference type="EMBL" id="CP001737">
    <property type="protein sequence ID" value="ACV79410.1"/>
    <property type="molecule type" value="Genomic_DNA"/>
</dbReference>
<evidence type="ECO:0000256" key="7">
    <source>
        <dbReference type="ARBA" id="ARBA00023141"/>
    </source>
</evidence>
<keyword evidence="5 9" id="KW-0210">Decarboxylase</keyword>
<dbReference type="RefSeq" id="WP_015748278.1">
    <property type="nucleotide sequence ID" value="NC_013235.1"/>
</dbReference>
<keyword evidence="8 9" id="KW-0456">Lyase</keyword>
<evidence type="ECO:0000256" key="1">
    <source>
        <dbReference type="ARBA" id="ARBA00001633"/>
    </source>
</evidence>
<dbReference type="eggNOG" id="COG0134">
    <property type="taxonomic scope" value="Bacteria"/>
</dbReference>
<dbReference type="InterPro" id="IPR001468">
    <property type="entry name" value="Indole-3-GlycerolPSynthase_CS"/>
</dbReference>
<dbReference type="EC" id="4.1.1.48" evidence="9"/>
<evidence type="ECO:0000256" key="5">
    <source>
        <dbReference type="ARBA" id="ARBA00022793"/>
    </source>
</evidence>
<dbReference type="InterPro" id="IPR013798">
    <property type="entry name" value="Indole-3-glycerol_P_synth_dom"/>
</dbReference>
<comment type="catalytic activity">
    <reaction evidence="1 9">
        <text>1-(2-carboxyphenylamino)-1-deoxy-D-ribulose 5-phosphate + H(+) = (1S,2R)-1-C-(indol-3-yl)glycerol 3-phosphate + CO2 + H2O</text>
        <dbReference type="Rhea" id="RHEA:23476"/>
        <dbReference type="ChEBI" id="CHEBI:15377"/>
        <dbReference type="ChEBI" id="CHEBI:15378"/>
        <dbReference type="ChEBI" id="CHEBI:16526"/>
        <dbReference type="ChEBI" id="CHEBI:58613"/>
        <dbReference type="ChEBI" id="CHEBI:58866"/>
        <dbReference type="EC" id="4.1.1.48"/>
    </reaction>
</comment>
<evidence type="ECO:0000256" key="3">
    <source>
        <dbReference type="ARBA" id="ARBA00008737"/>
    </source>
</evidence>
<dbReference type="PANTHER" id="PTHR22854">
    <property type="entry name" value="TRYPTOPHAN BIOSYNTHESIS PROTEIN"/>
    <property type="match status" value="1"/>
</dbReference>
<evidence type="ECO:0000256" key="4">
    <source>
        <dbReference type="ARBA" id="ARBA00022605"/>
    </source>
</evidence>
<feature type="domain" description="Indole-3-glycerol phosphate synthase" evidence="10">
    <location>
        <begin position="4"/>
        <end position="255"/>
    </location>
</feature>
<gene>
    <name evidence="9" type="primary">trpC</name>
    <name evidence="11" type="ordered locus">Namu_3076</name>
</gene>
<dbReference type="UniPathway" id="UPA00035">
    <property type="reaction ID" value="UER00043"/>
</dbReference>
<dbReference type="Gene3D" id="3.20.20.70">
    <property type="entry name" value="Aldolase class I"/>
    <property type="match status" value="1"/>
</dbReference>
<dbReference type="NCBIfam" id="NF001377">
    <property type="entry name" value="PRK00278.2-4"/>
    <property type="match status" value="1"/>
</dbReference>
<dbReference type="PANTHER" id="PTHR22854:SF2">
    <property type="entry name" value="INDOLE-3-GLYCEROL-PHOSPHATE SYNTHASE"/>
    <property type="match status" value="1"/>
</dbReference>
<dbReference type="HOGENOM" id="CLU_034247_0_0_11"/>
<dbReference type="CDD" id="cd00331">
    <property type="entry name" value="IGPS"/>
    <property type="match status" value="1"/>
</dbReference>
<dbReference type="InterPro" id="IPR011060">
    <property type="entry name" value="RibuloseP-bd_barrel"/>
</dbReference>
<dbReference type="KEGG" id="nml:Namu_3076"/>
<sequence>MNVLDGILAGVREDLAVREAQVPMADVRAMARNAPPPKPVLPVLLEPGVGVIAEVKRASPSKGALATIADPAALARTYAEAGARVISVLTEQRRFNGSLADLDAVRAAVDIPVLRKDFIVSPYQVHEARAHGADLVLLIVAALDQNVLIGLLERVESLGMTALVEIHTEAEADRALAAGAKVIGVNARDLTTLTIDRDVFARIAPGLPSGVVTVAESGVRGPSDLLAYAGAGADAVLVGEGLVTSGDPRAALADLVTAGSHPSCPRPSR</sequence>
<evidence type="ECO:0000256" key="6">
    <source>
        <dbReference type="ARBA" id="ARBA00022822"/>
    </source>
</evidence>
<evidence type="ECO:0000256" key="2">
    <source>
        <dbReference type="ARBA" id="ARBA00004696"/>
    </source>
</evidence>
<keyword evidence="4 9" id="KW-0028">Amino-acid biosynthesis</keyword>
<keyword evidence="7 9" id="KW-0057">Aromatic amino acid biosynthesis</keyword>
<evidence type="ECO:0000313" key="11">
    <source>
        <dbReference type="EMBL" id="ACV79410.1"/>
    </source>
</evidence>
<comment type="similarity">
    <text evidence="3 9">Belongs to the TrpC family.</text>
</comment>